<reference evidence="2 3" key="1">
    <citation type="submission" date="2024-08" db="EMBL/GenBank/DDBJ databases">
        <title>Whole-genome sequencing of halo(alkali)philic microorganisms from hypersaline lakes.</title>
        <authorList>
            <person name="Sorokin D.Y."/>
            <person name="Merkel A.Y."/>
            <person name="Messina E."/>
            <person name="Yakimov M."/>
        </authorList>
    </citation>
    <scope>NUCLEOTIDE SEQUENCE [LARGE SCALE GENOMIC DNA]</scope>
    <source>
        <strain evidence="2 3">AB-hyl4</strain>
    </source>
</reference>
<evidence type="ECO:0000313" key="2">
    <source>
        <dbReference type="EMBL" id="MFA9477720.1"/>
    </source>
</evidence>
<name>A0ABV4U297_9BACT</name>
<evidence type="ECO:0000256" key="1">
    <source>
        <dbReference type="SAM" id="SignalP"/>
    </source>
</evidence>
<feature type="chain" id="PRO_5047459041" description="DUF3352 domain-containing protein" evidence="1">
    <location>
        <begin position="28"/>
        <end position="610"/>
    </location>
</feature>
<keyword evidence="1" id="KW-0732">Signal</keyword>
<keyword evidence="3" id="KW-1185">Reference proteome</keyword>
<protein>
    <recommendedName>
        <fullName evidence="4">DUF3352 domain-containing protein</fullName>
    </recommendedName>
</protein>
<proteinExistence type="predicted"/>
<dbReference type="EMBL" id="JBGUBD010000003">
    <property type="protein sequence ID" value="MFA9477720.1"/>
    <property type="molecule type" value="Genomic_DNA"/>
</dbReference>
<gene>
    <name evidence="2" type="ORF">ACERK3_05360</name>
</gene>
<accession>A0ABV4U297</accession>
<evidence type="ECO:0000313" key="3">
    <source>
        <dbReference type="Proteomes" id="UP001575105"/>
    </source>
</evidence>
<comment type="caution">
    <text evidence="2">The sequence shown here is derived from an EMBL/GenBank/DDBJ whole genome shotgun (WGS) entry which is preliminary data.</text>
</comment>
<dbReference type="Proteomes" id="UP001575105">
    <property type="component" value="Unassembled WGS sequence"/>
</dbReference>
<organism evidence="2 3">
    <name type="scientific">Natronomicrosphaera hydrolytica</name>
    <dbReference type="NCBI Taxonomy" id="3242702"/>
    <lineage>
        <taxon>Bacteria</taxon>
        <taxon>Pseudomonadati</taxon>
        <taxon>Planctomycetota</taxon>
        <taxon>Phycisphaerae</taxon>
        <taxon>Phycisphaerales</taxon>
        <taxon>Phycisphaeraceae</taxon>
        <taxon>Natronomicrosphaera</taxon>
    </lineage>
</organism>
<feature type="signal peptide" evidence="1">
    <location>
        <begin position="1"/>
        <end position="27"/>
    </location>
</feature>
<evidence type="ECO:0008006" key="4">
    <source>
        <dbReference type="Google" id="ProtNLM"/>
    </source>
</evidence>
<sequence length="610" mass="65544">MMRQYLLCLTVAATMVLSLTASPRAFANADAALRLVSADADVAVVVPSLASLNEQVAELRQALNLPFEEMDDIVGMMFRQAGMSDGVDNSGPMVLSIFNLGQAIDTGGRPGMTLLIPVRNYQSFVGNFDGNPRDDVAVLTMAGGQTAFSRQLDNFAVLSDQRELAEAYTADGDPAVLRAHAGSVGSKYLDEASLAVYLNLDAIGPALINLIEQVPDMLGDDFAMMTEFGMDEATVEASRAMQQLYADGSRSMIESVQSIVFAFDLTERGLGMTQTFQLRDNSPLRELFPGTPSDAASELARLPDRPFLFATAVDDRPIRFNRMIKALLGVMPEEQLAMFGPVEQSIALLDQTHAYASAFYVPDQAAMMGGGLLNMLSTYRVEDTDAYLAAWRNTIEQMDEQEVDLPEGVDGQPAGTVSFRGTYTDDALQIDGVQIAQYQIQFDMPAELMQQMDNPFAAGMGAMSYGGYIAGKGDHIIMTTTTDPQIMRAALRALDQPTGIGAAGAIADIRDHAMPPNAAAESYVSLQGMAQMGNLLLMMFGGEPIEVPADVPPIAMGLGVEDDGVALRLFVPTGAMKAVGDAVEQLAPLFGAVGPMMPTQQQDRDRRPPY</sequence>
<dbReference type="RefSeq" id="WP_425344646.1">
    <property type="nucleotide sequence ID" value="NZ_JBGUBD010000003.1"/>
</dbReference>